<keyword evidence="2 5" id="KW-0812">Transmembrane</keyword>
<evidence type="ECO:0000256" key="2">
    <source>
        <dbReference type="ARBA" id="ARBA00022692"/>
    </source>
</evidence>
<dbReference type="EMBL" id="BOMI01000121">
    <property type="protein sequence ID" value="GID77431.1"/>
    <property type="molecule type" value="Genomic_DNA"/>
</dbReference>
<keyword evidence="4 5" id="KW-0472">Membrane</keyword>
<keyword evidence="8" id="KW-1185">Reference proteome</keyword>
<evidence type="ECO:0000256" key="5">
    <source>
        <dbReference type="SAM" id="Phobius"/>
    </source>
</evidence>
<evidence type="ECO:0000256" key="3">
    <source>
        <dbReference type="ARBA" id="ARBA00022989"/>
    </source>
</evidence>
<evidence type="ECO:0000256" key="1">
    <source>
        <dbReference type="ARBA" id="ARBA00004141"/>
    </source>
</evidence>
<dbReference type="Pfam" id="PF06271">
    <property type="entry name" value="RDD"/>
    <property type="match status" value="1"/>
</dbReference>
<evidence type="ECO:0000313" key="7">
    <source>
        <dbReference type="EMBL" id="GID77431.1"/>
    </source>
</evidence>
<evidence type="ECO:0000256" key="4">
    <source>
        <dbReference type="ARBA" id="ARBA00023136"/>
    </source>
</evidence>
<organism evidence="7 8">
    <name type="scientific">Paractinoplanes deccanensis</name>
    <dbReference type="NCBI Taxonomy" id="113561"/>
    <lineage>
        <taxon>Bacteria</taxon>
        <taxon>Bacillati</taxon>
        <taxon>Actinomycetota</taxon>
        <taxon>Actinomycetes</taxon>
        <taxon>Micromonosporales</taxon>
        <taxon>Micromonosporaceae</taxon>
        <taxon>Paractinoplanes</taxon>
    </lineage>
</organism>
<dbReference type="InterPro" id="IPR010432">
    <property type="entry name" value="RDD"/>
</dbReference>
<dbReference type="RefSeq" id="WP_203771394.1">
    <property type="nucleotide sequence ID" value="NZ_BAAABO010000002.1"/>
</dbReference>
<dbReference type="Proteomes" id="UP000609879">
    <property type="component" value="Unassembled WGS sequence"/>
</dbReference>
<comment type="subcellular location">
    <subcellularLocation>
        <location evidence="1">Membrane</location>
        <topology evidence="1">Multi-pass membrane protein</topology>
    </subcellularLocation>
</comment>
<dbReference type="PANTHER" id="PTHR38480">
    <property type="entry name" value="SLR0254 PROTEIN"/>
    <property type="match status" value="1"/>
</dbReference>
<evidence type="ECO:0000259" key="6">
    <source>
        <dbReference type="Pfam" id="PF06271"/>
    </source>
</evidence>
<feature type="transmembrane region" description="Helical" evidence="5">
    <location>
        <begin position="52"/>
        <end position="70"/>
    </location>
</feature>
<feature type="domain" description="RDD" evidence="6">
    <location>
        <begin position="14"/>
        <end position="139"/>
    </location>
</feature>
<accession>A0ABQ3YBS4</accession>
<sequence length="147" mass="15587">MAYVSGAPDVHVTGRRIVATVIDGFVLGLAGGFLSQLFGFDFGVSGWSLTKLSSGGNFLLLVVAILYYVLMEGLLGRTVGKMAVGIRVIDGETGASPPGIGKAILRTIFRVVDAVFGYLVGFIVVLSSKRRRRVGDIVARTLVVRGR</sequence>
<keyword evidence="3 5" id="KW-1133">Transmembrane helix</keyword>
<name>A0ABQ3YBS4_9ACTN</name>
<gene>
    <name evidence="7" type="ORF">Ade02nite_60720</name>
</gene>
<comment type="caution">
    <text evidence="7">The sequence shown here is derived from an EMBL/GenBank/DDBJ whole genome shotgun (WGS) entry which is preliminary data.</text>
</comment>
<proteinExistence type="predicted"/>
<dbReference type="PANTHER" id="PTHR38480:SF1">
    <property type="entry name" value="SLR0254 PROTEIN"/>
    <property type="match status" value="1"/>
</dbReference>
<evidence type="ECO:0000313" key="8">
    <source>
        <dbReference type="Proteomes" id="UP000609879"/>
    </source>
</evidence>
<reference evidence="7 8" key="1">
    <citation type="submission" date="2021-01" db="EMBL/GenBank/DDBJ databases">
        <title>Whole genome shotgun sequence of Actinoplanes deccanensis NBRC 13994.</title>
        <authorList>
            <person name="Komaki H."/>
            <person name="Tamura T."/>
        </authorList>
    </citation>
    <scope>NUCLEOTIDE SEQUENCE [LARGE SCALE GENOMIC DNA]</scope>
    <source>
        <strain evidence="7 8">NBRC 13994</strain>
    </source>
</reference>
<feature type="transmembrane region" description="Helical" evidence="5">
    <location>
        <begin position="17"/>
        <end position="40"/>
    </location>
</feature>
<protein>
    <submittedName>
        <fullName evidence="7">Transporter</fullName>
    </submittedName>
</protein>